<comment type="caution">
    <text evidence="6">The sequence shown here is derived from an EMBL/GenBank/DDBJ whole genome shotgun (WGS) entry which is preliminary data.</text>
</comment>
<dbReference type="AlphaFoldDB" id="A0A3A4B367"/>
<dbReference type="OrthoDB" id="1643408at2"/>
<keyword evidence="7" id="KW-1185">Reference proteome</keyword>
<dbReference type="InterPro" id="IPR051814">
    <property type="entry name" value="NAD(P)H-dep_FMN_reductase"/>
</dbReference>
<reference evidence="6 7" key="1">
    <citation type="submission" date="2018-09" db="EMBL/GenBank/DDBJ databases">
        <title>YIM 75507 draft genome.</title>
        <authorList>
            <person name="Tang S."/>
            <person name="Feng Y."/>
        </authorList>
    </citation>
    <scope>NUCLEOTIDE SEQUENCE [LARGE SCALE GENOMIC DNA]</scope>
    <source>
        <strain evidence="6 7">YIM 75507</strain>
    </source>
</reference>
<dbReference type="PANTHER" id="PTHR43408:SF2">
    <property type="entry name" value="FMN REDUCTASE (NADPH)"/>
    <property type="match status" value="1"/>
</dbReference>
<evidence type="ECO:0000256" key="4">
    <source>
        <dbReference type="SAM" id="MobiDB-lite"/>
    </source>
</evidence>
<evidence type="ECO:0000313" key="7">
    <source>
        <dbReference type="Proteomes" id="UP000265768"/>
    </source>
</evidence>
<keyword evidence="1" id="KW-0285">Flavoprotein</keyword>
<dbReference type="PANTHER" id="PTHR43408">
    <property type="entry name" value="FMN REDUCTASE (NADPH)"/>
    <property type="match status" value="1"/>
</dbReference>
<feature type="domain" description="NADPH-dependent FMN reductase-like" evidence="5">
    <location>
        <begin position="5"/>
        <end position="155"/>
    </location>
</feature>
<proteinExistence type="predicted"/>
<organism evidence="6 7">
    <name type="scientific">Bailinhaonella thermotolerans</name>
    <dbReference type="NCBI Taxonomy" id="1070861"/>
    <lineage>
        <taxon>Bacteria</taxon>
        <taxon>Bacillati</taxon>
        <taxon>Actinomycetota</taxon>
        <taxon>Actinomycetes</taxon>
        <taxon>Streptosporangiales</taxon>
        <taxon>Streptosporangiaceae</taxon>
        <taxon>Bailinhaonella</taxon>
    </lineage>
</organism>
<dbReference type="Proteomes" id="UP000265768">
    <property type="component" value="Unassembled WGS sequence"/>
</dbReference>
<dbReference type="EMBL" id="QZEY01000004">
    <property type="protein sequence ID" value="RJL32615.1"/>
    <property type="molecule type" value="Genomic_DNA"/>
</dbReference>
<dbReference type="Gene3D" id="3.40.50.360">
    <property type="match status" value="1"/>
</dbReference>
<dbReference type="InterPro" id="IPR005025">
    <property type="entry name" value="FMN_Rdtase-like_dom"/>
</dbReference>
<feature type="region of interest" description="Disordered" evidence="4">
    <location>
        <begin position="185"/>
        <end position="224"/>
    </location>
</feature>
<protein>
    <submittedName>
        <fullName evidence="6">Oxidoreductase</fullName>
    </submittedName>
</protein>
<name>A0A3A4B367_9ACTN</name>
<dbReference type="GO" id="GO:0016491">
    <property type="term" value="F:oxidoreductase activity"/>
    <property type="evidence" value="ECO:0007669"/>
    <property type="project" value="UniProtKB-KW"/>
</dbReference>
<evidence type="ECO:0000256" key="3">
    <source>
        <dbReference type="ARBA" id="ARBA00023002"/>
    </source>
</evidence>
<dbReference type="SUPFAM" id="SSF52218">
    <property type="entry name" value="Flavoproteins"/>
    <property type="match status" value="1"/>
</dbReference>
<dbReference type="Pfam" id="PF03358">
    <property type="entry name" value="FMN_red"/>
    <property type="match status" value="1"/>
</dbReference>
<dbReference type="InterPro" id="IPR029039">
    <property type="entry name" value="Flavoprotein-like_sf"/>
</dbReference>
<evidence type="ECO:0000259" key="5">
    <source>
        <dbReference type="Pfam" id="PF03358"/>
    </source>
</evidence>
<gene>
    <name evidence="6" type="ORF">D5H75_13970</name>
</gene>
<dbReference type="RefSeq" id="WP_119926864.1">
    <property type="nucleotide sequence ID" value="NZ_QZEY01000004.1"/>
</dbReference>
<sequence>MTNVRLVAVSAGLGKPSATRLLADRLVTAARERLERQGEEVEVRVIELRDLASDIANNLVTGFPGARLREAVEAVTGADALIAVTPVFTASYSGLFKSFFDVIEPDALTGKPVLVAATGGTARHSLVLDHAMRPLFGYLRALVVPTGVYAAAEDWGGAGDGLTATLPDRITRAAGELAAFTAAARQARPAGPAQTPAGDGAKEKEEAEVVPFEQLLASLRPGRG</sequence>
<evidence type="ECO:0000313" key="6">
    <source>
        <dbReference type="EMBL" id="RJL32615.1"/>
    </source>
</evidence>
<keyword evidence="3" id="KW-0560">Oxidoreductase</keyword>
<dbReference type="InterPro" id="IPR023932">
    <property type="entry name" value="CE1759_FMN_reduct"/>
</dbReference>
<evidence type="ECO:0000256" key="1">
    <source>
        <dbReference type="ARBA" id="ARBA00022630"/>
    </source>
</evidence>
<evidence type="ECO:0000256" key="2">
    <source>
        <dbReference type="ARBA" id="ARBA00022643"/>
    </source>
</evidence>
<feature type="compositionally biased region" description="Low complexity" evidence="4">
    <location>
        <begin position="185"/>
        <end position="198"/>
    </location>
</feature>
<accession>A0A3A4B367</accession>
<dbReference type="NCBIfam" id="TIGR04037">
    <property type="entry name" value="LLM_duo_CE1759"/>
    <property type="match status" value="1"/>
</dbReference>
<keyword evidence="2" id="KW-0288">FMN</keyword>